<accession>A0A6N8F0M6</accession>
<dbReference type="InterPro" id="IPR013321">
    <property type="entry name" value="Arc_rbn_hlx_hlx"/>
</dbReference>
<dbReference type="RefSeq" id="WP_155621267.1">
    <property type="nucleotide sequence ID" value="NZ_WNZZ01000034.1"/>
</dbReference>
<dbReference type="CDD" id="cd22231">
    <property type="entry name" value="RHH_NikR_HicB-like"/>
    <property type="match status" value="1"/>
</dbReference>
<dbReference type="GO" id="GO:0006355">
    <property type="term" value="P:regulation of DNA-templated transcription"/>
    <property type="evidence" value="ECO:0007669"/>
    <property type="project" value="InterPro"/>
</dbReference>
<dbReference type="EMBL" id="WNZZ01000034">
    <property type="protein sequence ID" value="MUG26026.1"/>
    <property type="molecule type" value="Genomic_DNA"/>
</dbReference>
<dbReference type="InterPro" id="IPR010985">
    <property type="entry name" value="Ribbon_hlx_hlx"/>
</dbReference>
<protein>
    <submittedName>
        <fullName evidence="1">Uncharacterized protein</fullName>
    </submittedName>
</protein>
<comment type="caution">
    <text evidence="1">The sequence shown here is derived from an EMBL/GenBank/DDBJ whole genome shotgun (WGS) entry which is preliminary data.</text>
</comment>
<gene>
    <name evidence="1" type="ORF">GNQ08_27065</name>
</gene>
<dbReference type="Proteomes" id="UP000442469">
    <property type="component" value="Unassembled WGS sequence"/>
</dbReference>
<dbReference type="SUPFAM" id="SSF47598">
    <property type="entry name" value="Ribbon-helix-helix"/>
    <property type="match status" value="1"/>
</dbReference>
<dbReference type="Gene3D" id="1.10.1220.10">
    <property type="entry name" value="Met repressor-like"/>
    <property type="match status" value="1"/>
</dbReference>
<sequence>MAVDKDKNTQILVTFPNEMVHEIEQFWHDNKLKNRSEAIRDLVAKGLQSQKLGKVEQEE</sequence>
<proteinExistence type="predicted"/>
<organism evidence="1 2">
    <name type="scientific">Paenibacillus macerans</name>
    <name type="common">Bacillus macerans</name>
    <dbReference type="NCBI Taxonomy" id="44252"/>
    <lineage>
        <taxon>Bacteria</taxon>
        <taxon>Bacillati</taxon>
        <taxon>Bacillota</taxon>
        <taxon>Bacilli</taxon>
        <taxon>Bacillales</taxon>
        <taxon>Paenibacillaceae</taxon>
        <taxon>Paenibacillus</taxon>
    </lineage>
</organism>
<reference evidence="1 2" key="1">
    <citation type="submission" date="2019-11" db="EMBL/GenBank/DDBJ databases">
        <title>Draft genome sequences of five Paenibacillus species of dairy origin.</title>
        <authorList>
            <person name="Olajide A.M."/>
            <person name="Chen S."/>
            <person name="Lapointe G."/>
        </authorList>
    </citation>
    <scope>NUCLEOTIDE SEQUENCE [LARGE SCALE GENOMIC DNA]</scope>
    <source>
        <strain evidence="1 2">3CT49</strain>
    </source>
</reference>
<name>A0A6N8F0M6_PAEMA</name>
<dbReference type="AlphaFoldDB" id="A0A6N8F0M6"/>
<evidence type="ECO:0000313" key="2">
    <source>
        <dbReference type="Proteomes" id="UP000442469"/>
    </source>
</evidence>
<evidence type="ECO:0000313" key="1">
    <source>
        <dbReference type="EMBL" id="MUG26026.1"/>
    </source>
</evidence>